<name>E7C3F3_9BACT</name>
<accession>E7C3F3</accession>
<evidence type="ECO:0000313" key="1">
    <source>
        <dbReference type="EMBL" id="ADI21977.1"/>
    </source>
</evidence>
<proteinExistence type="predicted"/>
<protein>
    <submittedName>
        <fullName evidence="1">Uncharacterized protein</fullName>
    </submittedName>
</protein>
<dbReference type="EMBL" id="GU567971">
    <property type="protein sequence ID" value="ADI21977.1"/>
    <property type="molecule type" value="Genomic_DNA"/>
</dbReference>
<sequence length="107" mass="13007">MGEQQPLATYDYVTGSPQEAFEFLKRTRSELRMLRFVRVWPDNFRLYDINGDCFEIRNLGFEHEEIAIVLDHVNTAYKRELIHEPTRHEYKEFKTGRRRPWAQDRVM</sequence>
<dbReference type="AlphaFoldDB" id="E7C3F3"/>
<reference evidence="1" key="1">
    <citation type="submission" date="2010-01" db="EMBL/GenBank/DDBJ databases">
        <title>Genome fragments of uncultured bacteria from the North Pacific subtropical Gyre.</title>
        <authorList>
            <person name="Pham V.D."/>
            <person name="Delong E.F."/>
        </authorList>
    </citation>
    <scope>NUCLEOTIDE SEQUENCE</scope>
</reference>
<organism evidence="1">
    <name type="scientific">uncultured Planctomycetales bacterium HF0130_29M04</name>
    <dbReference type="NCBI Taxonomy" id="723552"/>
    <lineage>
        <taxon>Bacteria</taxon>
        <taxon>Pseudomonadati</taxon>
        <taxon>Planctomycetota</taxon>
        <taxon>Planctomycetia</taxon>
        <taxon>Planctomycetales</taxon>
        <taxon>environmental samples</taxon>
    </lineage>
</organism>